<dbReference type="EC" id="2.7.2.8" evidence="9"/>
<evidence type="ECO:0000256" key="2">
    <source>
        <dbReference type="ARBA" id="ARBA00022571"/>
    </source>
</evidence>
<dbReference type="GO" id="GO:0005524">
    <property type="term" value="F:ATP binding"/>
    <property type="evidence" value="ECO:0007669"/>
    <property type="project" value="UniProtKB-UniRule"/>
</dbReference>
<comment type="similarity">
    <text evidence="9">Belongs to the acetylglutamate kinase family. ArgB subfamily.</text>
</comment>
<keyword evidence="3 9" id="KW-0028">Amino-acid biosynthesis</keyword>
<evidence type="ECO:0000256" key="9">
    <source>
        <dbReference type="HAMAP-Rule" id="MF_00082"/>
    </source>
</evidence>
<dbReference type="Proteomes" id="UP000650081">
    <property type="component" value="Unassembled WGS sequence"/>
</dbReference>
<dbReference type="GO" id="GO:0005737">
    <property type="term" value="C:cytoplasm"/>
    <property type="evidence" value="ECO:0007669"/>
    <property type="project" value="UniProtKB-SubCell"/>
</dbReference>
<evidence type="ECO:0000313" key="12">
    <source>
        <dbReference type="Proteomes" id="UP000650081"/>
    </source>
</evidence>
<organism evidence="11 12">
    <name type="scientific">Neolewinella lacunae</name>
    <dbReference type="NCBI Taxonomy" id="1517758"/>
    <lineage>
        <taxon>Bacteria</taxon>
        <taxon>Pseudomonadati</taxon>
        <taxon>Bacteroidota</taxon>
        <taxon>Saprospiria</taxon>
        <taxon>Saprospirales</taxon>
        <taxon>Lewinellaceae</taxon>
        <taxon>Neolewinella</taxon>
    </lineage>
</organism>
<comment type="subcellular location">
    <subcellularLocation>
        <location evidence="9">Cytoplasm</location>
    </subcellularLocation>
</comment>
<comment type="catalytic activity">
    <reaction evidence="8 9">
        <text>N-acetyl-L-glutamate + ATP = N-acetyl-L-glutamyl 5-phosphate + ADP</text>
        <dbReference type="Rhea" id="RHEA:14629"/>
        <dbReference type="ChEBI" id="CHEBI:30616"/>
        <dbReference type="ChEBI" id="CHEBI:44337"/>
        <dbReference type="ChEBI" id="CHEBI:57936"/>
        <dbReference type="ChEBI" id="CHEBI:456216"/>
        <dbReference type="EC" id="2.7.2.8"/>
    </reaction>
</comment>
<comment type="function">
    <text evidence="9">Catalyzes the ATP-dependent phosphorylation of N-acetyl-L-glutamate.</text>
</comment>
<evidence type="ECO:0000259" key="10">
    <source>
        <dbReference type="Pfam" id="PF00696"/>
    </source>
</evidence>
<evidence type="ECO:0000256" key="6">
    <source>
        <dbReference type="ARBA" id="ARBA00022777"/>
    </source>
</evidence>
<feature type="site" description="Transition state stabilizer" evidence="9">
    <location>
        <position position="9"/>
    </location>
</feature>
<dbReference type="InterPro" id="IPR037528">
    <property type="entry name" value="ArgB"/>
</dbReference>
<dbReference type="HAMAP" id="MF_00082">
    <property type="entry name" value="ArgB"/>
    <property type="match status" value="1"/>
</dbReference>
<keyword evidence="6 9" id="KW-0418">Kinase</keyword>
<dbReference type="Pfam" id="PF00696">
    <property type="entry name" value="AA_kinase"/>
    <property type="match status" value="1"/>
</dbReference>
<evidence type="ECO:0000256" key="8">
    <source>
        <dbReference type="ARBA" id="ARBA00048141"/>
    </source>
</evidence>
<dbReference type="InterPro" id="IPR036393">
    <property type="entry name" value="AceGlu_kinase-like_sf"/>
</dbReference>
<proteinExistence type="inferred from homology"/>
<evidence type="ECO:0000313" key="11">
    <source>
        <dbReference type="EMBL" id="MBC6992809.1"/>
    </source>
</evidence>
<dbReference type="PANTHER" id="PTHR23342:SF0">
    <property type="entry name" value="N-ACETYLGLUTAMATE SYNTHASE, MITOCHONDRIAL"/>
    <property type="match status" value="1"/>
</dbReference>
<evidence type="ECO:0000256" key="4">
    <source>
        <dbReference type="ARBA" id="ARBA00022679"/>
    </source>
</evidence>
<evidence type="ECO:0000256" key="3">
    <source>
        <dbReference type="ARBA" id="ARBA00022605"/>
    </source>
</evidence>
<dbReference type="EMBL" id="JACSIT010000038">
    <property type="protein sequence ID" value="MBC6992809.1"/>
    <property type="molecule type" value="Genomic_DNA"/>
</dbReference>
<dbReference type="AlphaFoldDB" id="A0A923PK65"/>
<dbReference type="CDD" id="cd04238">
    <property type="entry name" value="AAK_NAGK-like"/>
    <property type="match status" value="1"/>
</dbReference>
<dbReference type="PIRSF" id="PIRSF000728">
    <property type="entry name" value="NAGK"/>
    <property type="match status" value="1"/>
</dbReference>
<dbReference type="InterPro" id="IPR001048">
    <property type="entry name" value="Asp/Glu/Uridylate_kinase"/>
</dbReference>
<feature type="binding site" evidence="9">
    <location>
        <position position="63"/>
    </location>
    <ligand>
        <name>substrate</name>
    </ligand>
</feature>
<protein>
    <recommendedName>
        <fullName evidence="9">Acetylglutamate kinase</fullName>
        <ecNumber evidence="9">2.7.2.8</ecNumber>
    </recommendedName>
    <alternativeName>
        <fullName evidence="9">N-acetyl-L-glutamate 5-phosphotransferase</fullName>
    </alternativeName>
    <alternativeName>
        <fullName evidence="9">NAG kinase</fullName>
        <shortName evidence="9">NAGK</shortName>
    </alternativeName>
</protein>
<comment type="caution">
    <text evidence="11">The sequence shown here is derived from an EMBL/GenBank/DDBJ whole genome shotgun (WGS) entry which is preliminary data.</text>
</comment>
<gene>
    <name evidence="9 11" type="primary">argB</name>
    <name evidence="11" type="ORF">H9S92_01420</name>
</gene>
<evidence type="ECO:0000256" key="7">
    <source>
        <dbReference type="ARBA" id="ARBA00022840"/>
    </source>
</evidence>
<feature type="site" description="Transition state stabilizer" evidence="9">
    <location>
        <position position="225"/>
    </location>
</feature>
<keyword evidence="9" id="KW-0963">Cytoplasm</keyword>
<dbReference type="Gene3D" id="3.40.1160.10">
    <property type="entry name" value="Acetylglutamate kinase-like"/>
    <property type="match status" value="1"/>
</dbReference>
<sequence>MPMQLTILKIGGNVLDQPAALHDALDYFAALPGAAVLVHGGGKKASQVLRELGHEPVMIDGRRITDAATLEIVTMVYAGLLNKDLVAQLQRRGCNAIGLSGADGNSVLATKRPVKTIDYGFAGDVQAVNAVLLAGLLDLGLRPVLCPITHDQRGQLLNTNADTIAKATATALATHGYQVSLRYCFELPGVLRDLHDPASVIPELNPSLYADALADGSIGGGMIPKLDNAFAAVAAGVSEVIIGDLAAHRAGRGTRCRADG</sequence>
<feature type="domain" description="Aspartate/glutamate/uridylate kinase" evidence="10">
    <location>
        <begin position="5"/>
        <end position="243"/>
    </location>
</feature>
<dbReference type="NCBIfam" id="TIGR00761">
    <property type="entry name" value="argB"/>
    <property type="match status" value="1"/>
</dbReference>
<dbReference type="GO" id="GO:0042450">
    <property type="term" value="P:L-arginine biosynthetic process via ornithine"/>
    <property type="evidence" value="ECO:0007669"/>
    <property type="project" value="UniProtKB-UniRule"/>
</dbReference>
<keyword evidence="4 9" id="KW-0808">Transferase</keyword>
<comment type="pathway">
    <text evidence="1 9">Amino-acid biosynthesis; L-arginine biosynthesis; N(2)-acetyl-L-ornithine from L-glutamate: step 2/4.</text>
</comment>
<feature type="binding site" evidence="9">
    <location>
        <begin position="41"/>
        <end position="42"/>
    </location>
    <ligand>
        <name>substrate</name>
    </ligand>
</feature>
<dbReference type="InterPro" id="IPR004662">
    <property type="entry name" value="AcgluKinase_fam"/>
</dbReference>
<name>A0A923PK65_9BACT</name>
<accession>A0A923PK65</accession>
<evidence type="ECO:0000256" key="1">
    <source>
        <dbReference type="ARBA" id="ARBA00004828"/>
    </source>
</evidence>
<dbReference type="GO" id="GO:0003991">
    <property type="term" value="F:acetylglutamate kinase activity"/>
    <property type="evidence" value="ECO:0007669"/>
    <property type="project" value="UniProtKB-UniRule"/>
</dbReference>
<keyword evidence="2 9" id="KW-0055">Arginine biosynthesis</keyword>
<keyword evidence="12" id="KW-1185">Reference proteome</keyword>
<reference evidence="11" key="1">
    <citation type="submission" date="2020-08" db="EMBL/GenBank/DDBJ databases">
        <title>Lewinella bacteria from marine environments.</title>
        <authorList>
            <person name="Zhong Y."/>
        </authorList>
    </citation>
    <scope>NUCLEOTIDE SEQUENCE</scope>
    <source>
        <strain evidence="11">KCTC 42187</strain>
    </source>
</reference>
<dbReference type="PANTHER" id="PTHR23342">
    <property type="entry name" value="N-ACETYLGLUTAMATE SYNTHASE"/>
    <property type="match status" value="1"/>
</dbReference>
<keyword evidence="5 9" id="KW-0547">Nucleotide-binding</keyword>
<keyword evidence="7 9" id="KW-0067">ATP-binding</keyword>
<feature type="binding site" evidence="9">
    <location>
        <position position="158"/>
    </location>
    <ligand>
        <name>substrate</name>
    </ligand>
</feature>
<evidence type="ECO:0000256" key="5">
    <source>
        <dbReference type="ARBA" id="ARBA00022741"/>
    </source>
</evidence>
<dbReference type="SUPFAM" id="SSF53633">
    <property type="entry name" value="Carbamate kinase-like"/>
    <property type="match status" value="1"/>
</dbReference>